<dbReference type="InterPro" id="IPR001670">
    <property type="entry name" value="ADH_Fe/GldA"/>
</dbReference>
<accession>A0A2T0W8X5</accession>
<feature type="binding site" evidence="4">
    <location>
        <position position="278"/>
    </location>
    <ligand>
        <name>glycerol</name>
        <dbReference type="ChEBI" id="CHEBI:17754"/>
    </ligand>
</feature>
<comment type="similarity">
    <text evidence="1">Belongs to the iron-containing alcohol dehydrogenase family.</text>
</comment>
<feature type="binding site" evidence="5">
    <location>
        <position position="133"/>
    </location>
    <ligand>
        <name>NAD(+)</name>
        <dbReference type="ChEBI" id="CHEBI:57540"/>
    </ligand>
</feature>
<keyword evidence="8" id="KW-1185">Reference proteome</keyword>
<dbReference type="Pfam" id="PF00465">
    <property type="entry name" value="Fe-ADH"/>
    <property type="match status" value="1"/>
</dbReference>
<dbReference type="InterPro" id="IPR018211">
    <property type="entry name" value="ADH_Fe_CS"/>
</dbReference>
<evidence type="ECO:0000313" key="8">
    <source>
        <dbReference type="Proteomes" id="UP000238205"/>
    </source>
</evidence>
<evidence type="ECO:0000256" key="4">
    <source>
        <dbReference type="PIRSR" id="PIRSR000112-1"/>
    </source>
</evidence>
<dbReference type="AlphaFoldDB" id="A0A2T0W8X5"/>
<evidence type="ECO:0000259" key="6">
    <source>
        <dbReference type="Pfam" id="PF00465"/>
    </source>
</evidence>
<dbReference type="PANTHER" id="PTHR43616:SF3">
    <property type="entry name" value="HYDROXYCARBOXYLATE DEHYDROGENASE A"/>
    <property type="match status" value="1"/>
</dbReference>
<dbReference type="Gene3D" id="3.40.50.1970">
    <property type="match status" value="1"/>
</dbReference>
<dbReference type="PROSITE" id="PS00913">
    <property type="entry name" value="ADH_IRON_1"/>
    <property type="match status" value="1"/>
</dbReference>
<evidence type="ECO:0000256" key="1">
    <source>
        <dbReference type="ARBA" id="ARBA00007358"/>
    </source>
</evidence>
<name>A0A2T0W8X5_9LACT</name>
<evidence type="ECO:0000256" key="5">
    <source>
        <dbReference type="PIRSR" id="PIRSR000112-3"/>
    </source>
</evidence>
<keyword evidence="5" id="KW-0520">NAD</keyword>
<dbReference type="InterPro" id="IPR016205">
    <property type="entry name" value="Glycerol_DH"/>
</dbReference>
<dbReference type="SUPFAM" id="SSF56796">
    <property type="entry name" value="Dehydroquinate synthase-like"/>
    <property type="match status" value="1"/>
</dbReference>
<reference evidence="7 8" key="1">
    <citation type="submission" date="2018-03" db="EMBL/GenBank/DDBJ databases">
        <title>Genomic Encyclopedia of Archaeal and Bacterial Type Strains, Phase II (KMG-II): from individual species to whole genera.</title>
        <authorList>
            <person name="Goeker M."/>
        </authorList>
    </citation>
    <scope>NUCLEOTIDE SEQUENCE [LARGE SCALE GENOMIC DNA]</scope>
    <source>
        <strain evidence="7 8">DSM 13175</strain>
    </source>
</reference>
<evidence type="ECO:0000256" key="2">
    <source>
        <dbReference type="ARBA" id="ARBA00022723"/>
    </source>
</evidence>
<keyword evidence="3" id="KW-0560">Oxidoreductase</keyword>
<evidence type="ECO:0000256" key="3">
    <source>
        <dbReference type="ARBA" id="ARBA00023002"/>
    </source>
</evidence>
<gene>
    <name evidence="7" type="ORF">CLV38_10654</name>
</gene>
<dbReference type="EMBL" id="PVTO01000006">
    <property type="protein sequence ID" value="PRY83149.1"/>
    <property type="molecule type" value="Genomic_DNA"/>
</dbReference>
<dbReference type="GO" id="GO:0046872">
    <property type="term" value="F:metal ion binding"/>
    <property type="evidence" value="ECO:0007669"/>
    <property type="project" value="UniProtKB-KW"/>
</dbReference>
<feature type="domain" description="Alcohol dehydrogenase iron-type/glycerol dehydrogenase GldA" evidence="6">
    <location>
        <begin position="11"/>
        <end position="159"/>
    </location>
</feature>
<comment type="cofactor">
    <cofactor evidence="4">
        <name>Zn(2+)</name>
        <dbReference type="ChEBI" id="CHEBI:29105"/>
    </cofactor>
    <text evidence="4">Binds 1 zinc ion per subunit.</text>
</comment>
<dbReference type="GO" id="GO:0016614">
    <property type="term" value="F:oxidoreductase activity, acting on CH-OH group of donors"/>
    <property type="evidence" value="ECO:0007669"/>
    <property type="project" value="InterPro"/>
</dbReference>
<dbReference type="OrthoDB" id="5198708at2"/>
<keyword evidence="4" id="KW-0862">Zinc</keyword>
<keyword evidence="2 4" id="KW-0479">Metal-binding</keyword>
<protein>
    <submittedName>
        <fullName evidence="7">Putative oxidoreductase</fullName>
    </submittedName>
</protein>
<dbReference type="PANTHER" id="PTHR43616">
    <property type="entry name" value="GLYCEROL DEHYDROGENASE"/>
    <property type="match status" value="1"/>
</dbReference>
<organism evidence="7 8">
    <name type="scientific">Alkalibacterium olivapovliticus</name>
    <dbReference type="NCBI Taxonomy" id="99907"/>
    <lineage>
        <taxon>Bacteria</taxon>
        <taxon>Bacillati</taxon>
        <taxon>Bacillota</taxon>
        <taxon>Bacilli</taxon>
        <taxon>Lactobacillales</taxon>
        <taxon>Carnobacteriaceae</taxon>
        <taxon>Alkalibacterium</taxon>
    </lineage>
</organism>
<dbReference type="Proteomes" id="UP000238205">
    <property type="component" value="Unassembled WGS sequence"/>
</dbReference>
<feature type="binding site" evidence="4">
    <location>
        <position position="261"/>
    </location>
    <ligand>
        <name>glycerol</name>
        <dbReference type="ChEBI" id="CHEBI:17754"/>
    </ligand>
</feature>
<feature type="binding site" evidence="5">
    <location>
        <begin position="122"/>
        <end position="125"/>
    </location>
    <ligand>
        <name>NAD(+)</name>
        <dbReference type="ChEBI" id="CHEBI:57540"/>
    </ligand>
</feature>
<proteinExistence type="inferred from homology"/>
<evidence type="ECO:0000313" key="7">
    <source>
        <dbReference type="EMBL" id="PRY83149.1"/>
    </source>
</evidence>
<sequence length="376" mass="41732">MNEQLTVRPGPEAYRCNPGIIEVLKDYLIDRAFKRVLIVHGKTSWEKVESKVSLILNEADLKQIEEVTFEGECSYEEVARLKKIAETVKADVVIGIGGGKIMDTVKYVAAEVPSLHSILIPTLASNCAPWTSLSVMYSIDGEFIRYDFHHRQASLLLVDTEIILDSPVRYFAAGIGDTLAKWYESEPNLSLPGNDSAALMIARSVAAMCKDTIEKYGVQSVKDAENRNLTNAYTKIVETIIMTGGLVGGFGDELARTTAAHAIHDGLTFFPSVHHLLHGEKVAYGVMVQLVLNNKVDEISSVAELFQSLHLPVCLEDLGLDTTVELYEKLAWLSIEHDPGIHNLPYPISEGILAEAIRQNEYHIKRWKMSLSHLNS</sequence>
<dbReference type="RefSeq" id="WP_106192047.1">
    <property type="nucleotide sequence ID" value="NZ_PVTO01000006.1"/>
</dbReference>
<feature type="binding site" evidence="5">
    <location>
        <begin position="99"/>
        <end position="103"/>
    </location>
    <ligand>
        <name>NAD(+)</name>
        <dbReference type="ChEBI" id="CHEBI:57540"/>
    </ligand>
</feature>
<comment type="caution">
    <text evidence="7">The sequence shown here is derived from an EMBL/GenBank/DDBJ whole genome shotgun (WGS) entry which is preliminary data.</text>
</comment>
<feature type="binding site" evidence="5">
    <location>
        <position position="137"/>
    </location>
    <ligand>
        <name>NAD(+)</name>
        <dbReference type="ChEBI" id="CHEBI:57540"/>
    </ligand>
</feature>
<dbReference type="Gene3D" id="1.20.1090.10">
    <property type="entry name" value="Dehydroquinate synthase-like - alpha domain"/>
    <property type="match status" value="1"/>
</dbReference>
<feature type="binding site" evidence="4">
    <location>
        <position position="177"/>
    </location>
    <ligand>
        <name>glycerol</name>
        <dbReference type="ChEBI" id="CHEBI:17754"/>
    </ligand>
</feature>
<dbReference type="PIRSF" id="PIRSF000112">
    <property type="entry name" value="Glycerol_dehydrogenase"/>
    <property type="match status" value="1"/>
</dbReference>
<feature type="binding site" evidence="5">
    <location>
        <position position="131"/>
    </location>
    <ligand>
        <name>NAD(+)</name>
        <dbReference type="ChEBI" id="CHEBI:57540"/>
    </ligand>
</feature>
<dbReference type="CDD" id="cd08172">
    <property type="entry name" value="GlyDH-like"/>
    <property type="match status" value="1"/>
</dbReference>